<dbReference type="Proteomes" id="UP001333110">
    <property type="component" value="Unassembled WGS sequence"/>
</dbReference>
<comment type="caution">
    <text evidence="1">The sequence shown here is derived from an EMBL/GenBank/DDBJ whole genome shotgun (WGS) entry which is preliminary data.</text>
</comment>
<keyword evidence="2" id="KW-1185">Reference proteome</keyword>
<sequence length="397" mass="43515">MSVGLPLRQSGSCLGTVIAEAYRSAGTLCPKTLCVPELAVQCSRSCVRSSTECLKQAYHLQDASGLLSRDTAEFLGVLCCHPGRGWEIAFLGSLPVRGSGERRGSPGQLTERLEHCPRSHVPVHLGLPIKVKSEHVVTESQNHIGWKRPLRSSSPTLNLTLPSPPLHHVPQHLIHTAFKYPRDGDSTTALGSLVQCWTTLSVKENSLISIVESDEVSPQPPFLQAEQPQVPQPLPISLVLQTLPQLRCPSLDTLQPLNVSLGVRGPTLNTAFEVRPHQCPVQGHDHCPSPAGHTISDTSQDAIGLLGHLGTLLAHIQPAVNQDRLTRLARGLLTSDILLIILLEISFQYKFYLQLEFCSSEYKRECFNIASLDWLVSVLRRDGFTLFLTAVLSPLYT</sequence>
<dbReference type="EMBL" id="JAUNZN010000013">
    <property type="protein sequence ID" value="KAK4813296.1"/>
    <property type="molecule type" value="Genomic_DNA"/>
</dbReference>
<reference evidence="1 2" key="1">
    <citation type="journal article" date="2023" name="J. Hered.">
        <title>Chromosome-level genome of the wood stork (Mycteria americana) provides insight into avian chromosome evolution.</title>
        <authorList>
            <person name="Flamio R. Jr."/>
            <person name="Ramstad K.M."/>
        </authorList>
    </citation>
    <scope>NUCLEOTIDE SEQUENCE [LARGE SCALE GENOMIC DNA]</scope>
    <source>
        <strain evidence="1">JAX WOST 10</strain>
    </source>
</reference>
<protein>
    <submittedName>
        <fullName evidence="1">Uncharacterized protein</fullName>
    </submittedName>
</protein>
<organism evidence="1 2">
    <name type="scientific">Mycteria americana</name>
    <name type="common">Wood stork</name>
    <dbReference type="NCBI Taxonomy" id="33587"/>
    <lineage>
        <taxon>Eukaryota</taxon>
        <taxon>Metazoa</taxon>
        <taxon>Chordata</taxon>
        <taxon>Craniata</taxon>
        <taxon>Vertebrata</taxon>
        <taxon>Euteleostomi</taxon>
        <taxon>Archelosauria</taxon>
        <taxon>Archosauria</taxon>
        <taxon>Dinosauria</taxon>
        <taxon>Saurischia</taxon>
        <taxon>Theropoda</taxon>
        <taxon>Coelurosauria</taxon>
        <taxon>Aves</taxon>
        <taxon>Neognathae</taxon>
        <taxon>Neoaves</taxon>
        <taxon>Aequornithes</taxon>
        <taxon>Ciconiiformes</taxon>
        <taxon>Ciconiidae</taxon>
        <taxon>Mycteria</taxon>
    </lineage>
</organism>
<proteinExistence type="predicted"/>
<gene>
    <name evidence="1" type="ORF">QYF61_020875</name>
</gene>
<accession>A0AAN7MWW0</accession>
<evidence type="ECO:0000313" key="2">
    <source>
        <dbReference type="Proteomes" id="UP001333110"/>
    </source>
</evidence>
<name>A0AAN7MWW0_MYCAM</name>
<dbReference type="AlphaFoldDB" id="A0AAN7MWW0"/>
<evidence type="ECO:0000313" key="1">
    <source>
        <dbReference type="EMBL" id="KAK4813296.1"/>
    </source>
</evidence>